<keyword evidence="4" id="KW-1185">Reference proteome</keyword>
<proteinExistence type="predicted"/>
<reference evidence="2 4" key="1">
    <citation type="submission" date="2016-10" db="EMBL/GenBank/DDBJ databases">
        <authorList>
            <person name="Varghese N."/>
            <person name="Submissions S."/>
        </authorList>
    </citation>
    <scope>NUCLEOTIDE SEQUENCE [LARGE SCALE GENOMIC DNA]</scope>
    <source>
        <strain evidence="2 4">CGMCC 1.7071</strain>
    </source>
</reference>
<accession>A0A1H8VMJ5</accession>
<protein>
    <submittedName>
        <fullName evidence="1">Uncharacterized protein</fullName>
    </submittedName>
</protein>
<evidence type="ECO:0000313" key="4">
    <source>
        <dbReference type="Proteomes" id="UP000198939"/>
    </source>
</evidence>
<dbReference type="Proteomes" id="UP000198939">
    <property type="component" value="Unassembled WGS sequence"/>
</dbReference>
<dbReference type="EMBL" id="FNXB01000030">
    <property type="protein sequence ID" value="SEI11323.1"/>
    <property type="molecule type" value="Genomic_DNA"/>
</dbReference>
<sequence length="57" mass="6063">MAPKVWGNIADSSTEQPTLADVKVRLKAAIDISAEVERLKYITGGAGQAMACQQKSD</sequence>
<organism evidence="1 3">
    <name type="scientific">Rhizobium tibeticum</name>
    <dbReference type="NCBI Taxonomy" id="501024"/>
    <lineage>
        <taxon>Bacteria</taxon>
        <taxon>Pseudomonadati</taxon>
        <taxon>Pseudomonadota</taxon>
        <taxon>Alphaproteobacteria</taxon>
        <taxon>Hyphomicrobiales</taxon>
        <taxon>Rhizobiaceae</taxon>
        <taxon>Rhizobium/Agrobacterium group</taxon>
        <taxon>Rhizobium</taxon>
    </lineage>
</organism>
<evidence type="ECO:0000313" key="3">
    <source>
        <dbReference type="Proteomes" id="UP000183063"/>
    </source>
</evidence>
<name>A0A1H8VMJ5_9HYPH</name>
<reference evidence="3" key="2">
    <citation type="submission" date="2016-10" db="EMBL/GenBank/DDBJ databases">
        <authorList>
            <person name="Wibberg D."/>
        </authorList>
    </citation>
    <scope>NUCLEOTIDE SEQUENCE [LARGE SCALE GENOMIC DNA]</scope>
</reference>
<reference evidence="1" key="3">
    <citation type="submission" date="2016-10" db="EMBL/GenBank/DDBJ databases">
        <authorList>
            <person name="de Groot N.N."/>
        </authorList>
    </citation>
    <scope>NUCLEOTIDE SEQUENCE [LARGE SCALE GENOMIC DNA]</scope>
    <source>
        <strain evidence="1">CCBAU85039</strain>
    </source>
</reference>
<dbReference type="Proteomes" id="UP000183063">
    <property type="component" value="Unassembled WGS sequence"/>
</dbReference>
<dbReference type="AlphaFoldDB" id="A0A1H8VMJ5"/>
<dbReference type="EMBL" id="FOCV01000044">
    <property type="protein sequence ID" value="SEP16534.1"/>
    <property type="molecule type" value="Genomic_DNA"/>
</dbReference>
<gene>
    <name evidence="1" type="ORF">RTCCBAU85039_4660</name>
    <name evidence="2" type="ORF">SAMN05216228_104440</name>
</gene>
<dbReference type="RefSeq" id="WP_167371591.1">
    <property type="nucleotide sequence ID" value="NZ_FNXB01000030.1"/>
</dbReference>
<evidence type="ECO:0000313" key="1">
    <source>
        <dbReference type="EMBL" id="SEI11323.1"/>
    </source>
</evidence>
<evidence type="ECO:0000313" key="2">
    <source>
        <dbReference type="EMBL" id="SEP16534.1"/>
    </source>
</evidence>